<dbReference type="Proteomes" id="UP000029981">
    <property type="component" value="Chromosome 1"/>
</dbReference>
<gene>
    <name evidence="1" type="ORF">Csa_1G032460</name>
</gene>
<name>A0A0A0LVE8_CUCSA</name>
<dbReference type="Gramene" id="KGN63976">
    <property type="protein sequence ID" value="KGN63976"/>
    <property type="gene ID" value="Csa_1G032460"/>
</dbReference>
<reference evidence="1 2" key="2">
    <citation type="journal article" date="2009" name="PLoS ONE">
        <title>An integrated genetic and cytogenetic map of the cucumber genome.</title>
        <authorList>
            <person name="Ren Y."/>
            <person name="Zhang Z."/>
            <person name="Liu J."/>
            <person name="Staub J.E."/>
            <person name="Han Y."/>
            <person name="Cheng Z."/>
            <person name="Li X."/>
            <person name="Lu J."/>
            <person name="Miao H."/>
            <person name="Kang H."/>
            <person name="Xie B."/>
            <person name="Gu X."/>
            <person name="Wang X."/>
            <person name="Du Y."/>
            <person name="Jin W."/>
            <person name="Huang S."/>
        </authorList>
    </citation>
    <scope>NUCLEOTIDE SEQUENCE [LARGE SCALE GENOMIC DNA]</scope>
    <source>
        <strain evidence="2">cv. 9930</strain>
    </source>
</reference>
<keyword evidence="2" id="KW-1185">Reference proteome</keyword>
<dbReference type="EMBL" id="CM002922">
    <property type="protein sequence ID" value="KGN63976.1"/>
    <property type="molecule type" value="Genomic_DNA"/>
</dbReference>
<evidence type="ECO:0000313" key="1">
    <source>
        <dbReference type="EMBL" id="KGN63976.1"/>
    </source>
</evidence>
<dbReference type="AlphaFoldDB" id="A0A0A0LVE8"/>
<evidence type="ECO:0000313" key="2">
    <source>
        <dbReference type="Proteomes" id="UP000029981"/>
    </source>
</evidence>
<accession>A0A0A0LVE8</accession>
<sequence length="95" mass="10709">MSSLALQYDSDDDSFKANLLHMTPDLLDPNYEPVHESEREANHQAACGILYYITFDVKEAGAAPELPMTTFQARVLYGIRVIEVELCRPEPPPKN</sequence>
<proteinExistence type="predicted"/>
<reference evidence="1 2" key="1">
    <citation type="journal article" date="2009" name="Nat. Genet.">
        <title>The genome of the cucumber, Cucumis sativus L.</title>
        <authorList>
            <person name="Huang S."/>
            <person name="Li R."/>
            <person name="Zhang Z."/>
            <person name="Li L."/>
            <person name="Gu X."/>
            <person name="Fan W."/>
            <person name="Lucas W.J."/>
            <person name="Wang X."/>
            <person name="Xie B."/>
            <person name="Ni P."/>
            <person name="Ren Y."/>
            <person name="Zhu H."/>
            <person name="Li J."/>
            <person name="Lin K."/>
            <person name="Jin W."/>
            <person name="Fei Z."/>
            <person name="Li G."/>
            <person name="Staub J."/>
            <person name="Kilian A."/>
            <person name="van der Vossen E.A."/>
            <person name="Wu Y."/>
            <person name="Guo J."/>
            <person name="He J."/>
            <person name="Jia Z."/>
            <person name="Ren Y."/>
            <person name="Tian G."/>
            <person name="Lu Y."/>
            <person name="Ruan J."/>
            <person name="Qian W."/>
            <person name="Wang M."/>
            <person name="Huang Q."/>
            <person name="Li B."/>
            <person name="Xuan Z."/>
            <person name="Cao J."/>
            <person name="Asan"/>
            <person name="Wu Z."/>
            <person name="Zhang J."/>
            <person name="Cai Q."/>
            <person name="Bai Y."/>
            <person name="Zhao B."/>
            <person name="Han Y."/>
            <person name="Li Y."/>
            <person name="Li X."/>
            <person name="Wang S."/>
            <person name="Shi Q."/>
            <person name="Liu S."/>
            <person name="Cho W.K."/>
            <person name="Kim J.Y."/>
            <person name="Xu Y."/>
            <person name="Heller-Uszynska K."/>
            <person name="Miao H."/>
            <person name="Cheng Z."/>
            <person name="Zhang S."/>
            <person name="Wu J."/>
            <person name="Yang Y."/>
            <person name="Kang H."/>
            <person name="Li M."/>
            <person name="Liang H."/>
            <person name="Ren X."/>
            <person name="Shi Z."/>
            <person name="Wen M."/>
            <person name="Jian M."/>
            <person name="Yang H."/>
            <person name="Zhang G."/>
            <person name="Yang Z."/>
            <person name="Chen R."/>
            <person name="Liu S."/>
            <person name="Li J."/>
            <person name="Ma L."/>
            <person name="Liu H."/>
            <person name="Zhou Y."/>
            <person name="Zhao J."/>
            <person name="Fang X."/>
            <person name="Li G."/>
            <person name="Fang L."/>
            <person name="Li Y."/>
            <person name="Liu D."/>
            <person name="Zheng H."/>
            <person name="Zhang Y."/>
            <person name="Qin N."/>
            <person name="Li Z."/>
            <person name="Yang G."/>
            <person name="Yang S."/>
            <person name="Bolund L."/>
            <person name="Kristiansen K."/>
            <person name="Zheng H."/>
            <person name="Li S."/>
            <person name="Zhang X."/>
            <person name="Yang H."/>
            <person name="Wang J."/>
            <person name="Sun R."/>
            <person name="Zhang B."/>
            <person name="Jiang S."/>
            <person name="Wang J."/>
            <person name="Du Y."/>
            <person name="Li S."/>
        </authorList>
    </citation>
    <scope>NUCLEOTIDE SEQUENCE [LARGE SCALE GENOMIC DNA]</scope>
    <source>
        <strain evidence="2">cv. 9930</strain>
    </source>
</reference>
<protein>
    <recommendedName>
        <fullName evidence="3">Cystatin domain-containing protein</fullName>
    </recommendedName>
</protein>
<reference evidence="1 2" key="3">
    <citation type="journal article" date="2010" name="BMC Genomics">
        <title>Transcriptome sequencing and comparative analysis of cucumber flowers with different sex types.</title>
        <authorList>
            <person name="Guo S."/>
            <person name="Zheng Y."/>
            <person name="Joung J.G."/>
            <person name="Liu S."/>
            <person name="Zhang Z."/>
            <person name="Crasta O.R."/>
            <person name="Sobral B.W."/>
            <person name="Xu Y."/>
            <person name="Huang S."/>
            <person name="Fei Z."/>
        </authorList>
    </citation>
    <scope>NUCLEOTIDE SEQUENCE [LARGE SCALE GENOMIC DNA]</scope>
    <source>
        <strain evidence="2">cv. 9930</strain>
    </source>
</reference>
<evidence type="ECO:0008006" key="3">
    <source>
        <dbReference type="Google" id="ProtNLM"/>
    </source>
</evidence>
<reference evidence="1 2" key="4">
    <citation type="journal article" date="2011" name="BMC Genomics">
        <title>RNA-Seq improves annotation of protein-coding genes in the cucumber genome.</title>
        <authorList>
            <person name="Li Z."/>
            <person name="Zhang Z."/>
            <person name="Yan P."/>
            <person name="Huang S."/>
            <person name="Fei Z."/>
            <person name="Lin K."/>
        </authorList>
    </citation>
    <scope>NUCLEOTIDE SEQUENCE [LARGE SCALE GENOMIC DNA]</scope>
    <source>
        <strain evidence="2">cv. 9930</strain>
    </source>
</reference>
<organism evidence="1 2">
    <name type="scientific">Cucumis sativus</name>
    <name type="common">Cucumber</name>
    <dbReference type="NCBI Taxonomy" id="3659"/>
    <lineage>
        <taxon>Eukaryota</taxon>
        <taxon>Viridiplantae</taxon>
        <taxon>Streptophyta</taxon>
        <taxon>Embryophyta</taxon>
        <taxon>Tracheophyta</taxon>
        <taxon>Spermatophyta</taxon>
        <taxon>Magnoliopsida</taxon>
        <taxon>eudicotyledons</taxon>
        <taxon>Gunneridae</taxon>
        <taxon>Pentapetalae</taxon>
        <taxon>rosids</taxon>
        <taxon>fabids</taxon>
        <taxon>Cucurbitales</taxon>
        <taxon>Cucurbitaceae</taxon>
        <taxon>Benincaseae</taxon>
        <taxon>Cucumis</taxon>
    </lineage>
</organism>